<comment type="caution">
    <text evidence="1">The sequence shown here is derived from an EMBL/GenBank/DDBJ whole genome shotgun (WGS) entry which is preliminary data.</text>
</comment>
<sequence>MNPDAVKKITFIYKKNQYELNIGLSAPIEVLVNVVKDHFNIPPQVNICFINASTNATLIPGKVVHFWHDASNQVPIYKIILVNHDENDVQAEGRCESFMKYYILPFLGKETISDTKKSN</sequence>
<accession>A0A818J6V9</accession>
<dbReference type="AlphaFoldDB" id="A0A818J6V9"/>
<name>A0A818J6V9_9BILA</name>
<evidence type="ECO:0000313" key="2">
    <source>
        <dbReference type="Proteomes" id="UP000663869"/>
    </source>
</evidence>
<dbReference type="EMBL" id="CAJNYU010002338">
    <property type="protein sequence ID" value="CAF3535518.1"/>
    <property type="molecule type" value="Genomic_DNA"/>
</dbReference>
<reference evidence="1" key="1">
    <citation type="submission" date="2021-02" db="EMBL/GenBank/DDBJ databases">
        <authorList>
            <person name="Nowell W R."/>
        </authorList>
    </citation>
    <scope>NUCLEOTIDE SEQUENCE</scope>
</reference>
<evidence type="ECO:0000313" key="1">
    <source>
        <dbReference type="EMBL" id="CAF3535518.1"/>
    </source>
</evidence>
<dbReference type="Proteomes" id="UP000663869">
    <property type="component" value="Unassembled WGS sequence"/>
</dbReference>
<proteinExistence type="predicted"/>
<organism evidence="1 2">
    <name type="scientific">Rotaria socialis</name>
    <dbReference type="NCBI Taxonomy" id="392032"/>
    <lineage>
        <taxon>Eukaryota</taxon>
        <taxon>Metazoa</taxon>
        <taxon>Spiralia</taxon>
        <taxon>Gnathifera</taxon>
        <taxon>Rotifera</taxon>
        <taxon>Eurotatoria</taxon>
        <taxon>Bdelloidea</taxon>
        <taxon>Philodinida</taxon>
        <taxon>Philodinidae</taxon>
        <taxon>Rotaria</taxon>
    </lineage>
</organism>
<gene>
    <name evidence="1" type="ORF">FME351_LOCUS18702</name>
</gene>
<protein>
    <submittedName>
        <fullName evidence="1">Uncharacterized protein</fullName>
    </submittedName>
</protein>